<evidence type="ECO:0000313" key="7">
    <source>
        <dbReference type="Proteomes" id="UP001107558"/>
    </source>
</evidence>
<dbReference type="InterPro" id="IPR032675">
    <property type="entry name" value="LRR_dom_sf"/>
</dbReference>
<gene>
    <name evidence="6" type="ORF">PVAND_006249</name>
</gene>
<dbReference type="GO" id="GO:0031012">
    <property type="term" value="C:extracellular matrix"/>
    <property type="evidence" value="ECO:0007669"/>
    <property type="project" value="TreeGrafter"/>
</dbReference>
<evidence type="ECO:0000256" key="1">
    <source>
        <dbReference type="ARBA" id="ARBA00022614"/>
    </source>
</evidence>
<keyword evidence="1" id="KW-0433">Leucine-rich repeat</keyword>
<evidence type="ECO:0000256" key="3">
    <source>
        <dbReference type="ARBA" id="ARBA00022737"/>
    </source>
</evidence>
<dbReference type="InterPro" id="IPR003591">
    <property type="entry name" value="Leu-rich_rpt_typical-subtyp"/>
</dbReference>
<organism evidence="6 7">
    <name type="scientific">Polypedilum vanderplanki</name>
    <name type="common">Sleeping chironomid midge</name>
    <dbReference type="NCBI Taxonomy" id="319348"/>
    <lineage>
        <taxon>Eukaryota</taxon>
        <taxon>Metazoa</taxon>
        <taxon>Ecdysozoa</taxon>
        <taxon>Arthropoda</taxon>
        <taxon>Hexapoda</taxon>
        <taxon>Insecta</taxon>
        <taxon>Pterygota</taxon>
        <taxon>Neoptera</taxon>
        <taxon>Endopterygota</taxon>
        <taxon>Diptera</taxon>
        <taxon>Nematocera</taxon>
        <taxon>Chironomoidea</taxon>
        <taxon>Chironomidae</taxon>
        <taxon>Chironominae</taxon>
        <taxon>Polypedilum</taxon>
        <taxon>Polypedilum</taxon>
    </lineage>
</organism>
<name>A0A9J6C3M2_POLVA</name>
<feature type="signal peptide" evidence="5">
    <location>
        <begin position="1"/>
        <end position="18"/>
    </location>
</feature>
<dbReference type="OrthoDB" id="676979at2759"/>
<evidence type="ECO:0000256" key="5">
    <source>
        <dbReference type="SAM" id="SignalP"/>
    </source>
</evidence>
<accession>A0A9J6C3M2</accession>
<dbReference type="Proteomes" id="UP001107558">
    <property type="component" value="Chromosome 2"/>
</dbReference>
<proteinExistence type="predicted"/>
<evidence type="ECO:0000313" key="6">
    <source>
        <dbReference type="EMBL" id="KAG5676411.1"/>
    </source>
</evidence>
<sequence>MWKIIIQIILICTPLCNAAEVYCQFDGVRCTFDRVVNVTKENEDITIIGQLSTYTDSQVGILNMLPTSQVTYFPTKILKVFPNVTKIQLIGNNLQILVPNAFDYCDNLDEIMAMGENFNYLPSGFAQNCVKLAMVAFNNGQISSLDPNALKGLVSLKRLSFQTNKIKCIPAEFFSYTPLLETVQMNENLISAIDSLTFKNLPNLYYVDFTNNKISYLSNLDWTGTGTNQSNPNRFMTTHFTFNLNPLVAIHPQYLSTLFEVTRVMYQTQFTFPVSDSNLTTCFTTDTKEINSYNWDTLKVSLQPCFNNWSTSMASSIPCISPFGSTSSPPTQSTSSSSTQSTSSSSTLSSTKAPSFNSCASNRICRYYLDYMDRYTCVIDNVDGVLTSISGTHISSLLTDANVTRVYFKNSFLSRIPSVLFSKFPNLEFLSVANCSLGMITNATIPSCGNLAYLDARYNDIFHVSSGAFRNCKNLQIIDFTGNPIDVLDTNIFIVDPSLKKVILNGNGK</sequence>
<reference evidence="6" key="1">
    <citation type="submission" date="2021-03" db="EMBL/GenBank/DDBJ databases">
        <title>Chromosome level genome of the anhydrobiotic midge Polypedilum vanderplanki.</title>
        <authorList>
            <person name="Yoshida Y."/>
            <person name="Kikawada T."/>
            <person name="Gusev O."/>
        </authorList>
    </citation>
    <scope>NUCLEOTIDE SEQUENCE</scope>
    <source>
        <strain evidence="6">NIAS01</strain>
        <tissue evidence="6">Whole body or cell culture</tissue>
    </source>
</reference>
<feature type="compositionally biased region" description="Low complexity" evidence="4">
    <location>
        <begin position="325"/>
        <end position="351"/>
    </location>
</feature>
<dbReference type="SMART" id="SM00369">
    <property type="entry name" value="LRR_TYP"/>
    <property type="match status" value="5"/>
</dbReference>
<dbReference type="PANTHER" id="PTHR24373:SF370">
    <property type="entry name" value="FISH-LIPS, ISOFORM E"/>
    <property type="match status" value="1"/>
</dbReference>
<dbReference type="SUPFAM" id="SSF52058">
    <property type="entry name" value="L domain-like"/>
    <property type="match status" value="1"/>
</dbReference>
<dbReference type="InterPro" id="IPR050328">
    <property type="entry name" value="Dev_Immune_Receptor"/>
</dbReference>
<dbReference type="Gene3D" id="3.80.10.10">
    <property type="entry name" value="Ribonuclease Inhibitor"/>
    <property type="match status" value="2"/>
</dbReference>
<comment type="caution">
    <text evidence="6">The sequence shown here is derived from an EMBL/GenBank/DDBJ whole genome shotgun (WGS) entry which is preliminary data.</text>
</comment>
<protein>
    <submittedName>
        <fullName evidence="6">Uncharacterized protein</fullName>
    </submittedName>
</protein>
<evidence type="ECO:0000256" key="4">
    <source>
        <dbReference type="SAM" id="MobiDB-lite"/>
    </source>
</evidence>
<dbReference type="PANTHER" id="PTHR24373">
    <property type="entry name" value="SLIT RELATED LEUCINE-RICH REPEAT NEURONAL PROTEIN"/>
    <property type="match status" value="1"/>
</dbReference>
<evidence type="ECO:0000256" key="2">
    <source>
        <dbReference type="ARBA" id="ARBA00022729"/>
    </source>
</evidence>
<feature type="chain" id="PRO_5039906889" evidence="5">
    <location>
        <begin position="19"/>
        <end position="509"/>
    </location>
</feature>
<keyword evidence="3" id="KW-0677">Repeat</keyword>
<dbReference type="GO" id="GO:0005615">
    <property type="term" value="C:extracellular space"/>
    <property type="evidence" value="ECO:0007669"/>
    <property type="project" value="TreeGrafter"/>
</dbReference>
<dbReference type="AlphaFoldDB" id="A0A9J6C3M2"/>
<keyword evidence="2 5" id="KW-0732">Signal</keyword>
<keyword evidence="7" id="KW-1185">Reference proteome</keyword>
<feature type="region of interest" description="Disordered" evidence="4">
    <location>
        <begin position="325"/>
        <end position="355"/>
    </location>
</feature>
<dbReference type="EMBL" id="JADBJN010000002">
    <property type="protein sequence ID" value="KAG5676411.1"/>
    <property type="molecule type" value="Genomic_DNA"/>
</dbReference>